<dbReference type="SMART" id="SM00225">
    <property type="entry name" value="BTB"/>
    <property type="match status" value="1"/>
</dbReference>
<reference evidence="2 3" key="1">
    <citation type="submission" date="2022-03" db="EMBL/GenBank/DDBJ databases">
        <title>A chromosomal length assembly of Cordylochernes scorpioides.</title>
        <authorList>
            <person name="Zeh D."/>
            <person name="Zeh J."/>
        </authorList>
    </citation>
    <scope>NUCLEOTIDE SEQUENCE [LARGE SCALE GENOMIC DNA]</scope>
    <source>
        <strain evidence="2">IN4F17</strain>
        <tissue evidence="2">Whole Body</tissue>
    </source>
</reference>
<dbReference type="InterPro" id="IPR011333">
    <property type="entry name" value="SKP1/BTB/POZ_sf"/>
</dbReference>
<proteinExistence type="predicted"/>
<feature type="domain" description="BTB" evidence="1">
    <location>
        <begin position="73"/>
        <end position="143"/>
    </location>
</feature>
<evidence type="ECO:0000313" key="2">
    <source>
        <dbReference type="EMBL" id="UYV83904.1"/>
    </source>
</evidence>
<accession>A0ABY6LST2</accession>
<dbReference type="Pfam" id="PF07707">
    <property type="entry name" value="BACK"/>
    <property type="match status" value="1"/>
</dbReference>
<protein>
    <submittedName>
        <fullName evidence="2">BTBD2</fullName>
    </submittedName>
</protein>
<name>A0ABY6LST2_9ARAC</name>
<dbReference type="PANTHER" id="PTHR45774:SF3">
    <property type="entry name" value="BTB (POZ) DOMAIN-CONTAINING 2B-RELATED"/>
    <property type="match status" value="1"/>
</dbReference>
<dbReference type="InterPro" id="IPR011705">
    <property type="entry name" value="BACK"/>
</dbReference>
<dbReference type="PANTHER" id="PTHR45774">
    <property type="entry name" value="BTB/POZ DOMAIN-CONTAINING"/>
    <property type="match status" value="1"/>
</dbReference>
<dbReference type="EMBL" id="CP092886">
    <property type="protein sequence ID" value="UYV83904.1"/>
    <property type="molecule type" value="Genomic_DNA"/>
</dbReference>
<dbReference type="SMART" id="SM00875">
    <property type="entry name" value="BACK"/>
    <property type="match status" value="1"/>
</dbReference>
<gene>
    <name evidence="2" type="ORF">LAZ67_X000563</name>
</gene>
<dbReference type="Gene3D" id="3.30.710.10">
    <property type="entry name" value="Potassium Channel Kv1.1, Chain A"/>
    <property type="match status" value="1"/>
</dbReference>
<dbReference type="PROSITE" id="PS50097">
    <property type="entry name" value="BTB"/>
    <property type="match status" value="1"/>
</dbReference>
<evidence type="ECO:0000259" key="1">
    <source>
        <dbReference type="PROSITE" id="PS50097"/>
    </source>
</evidence>
<dbReference type="Proteomes" id="UP001235939">
    <property type="component" value="Chromosome X"/>
</dbReference>
<dbReference type="Gene3D" id="1.25.40.420">
    <property type="match status" value="1"/>
</dbReference>
<dbReference type="Pfam" id="PF00651">
    <property type="entry name" value="BTB"/>
    <property type="match status" value="1"/>
</dbReference>
<evidence type="ECO:0000313" key="3">
    <source>
        <dbReference type="Proteomes" id="UP001235939"/>
    </source>
</evidence>
<organism evidence="2 3">
    <name type="scientific">Cordylochernes scorpioides</name>
    <dbReference type="NCBI Taxonomy" id="51811"/>
    <lineage>
        <taxon>Eukaryota</taxon>
        <taxon>Metazoa</taxon>
        <taxon>Ecdysozoa</taxon>
        <taxon>Arthropoda</taxon>
        <taxon>Chelicerata</taxon>
        <taxon>Arachnida</taxon>
        <taxon>Pseudoscorpiones</taxon>
        <taxon>Cheliferoidea</taxon>
        <taxon>Chernetidae</taxon>
        <taxon>Cordylochernes</taxon>
    </lineage>
</organism>
<dbReference type="InterPro" id="IPR000210">
    <property type="entry name" value="BTB/POZ_dom"/>
</dbReference>
<dbReference type="SUPFAM" id="SSF54695">
    <property type="entry name" value="POZ domain"/>
    <property type="match status" value="1"/>
</dbReference>
<keyword evidence="3" id="KW-1185">Reference proteome</keyword>
<sequence>MTQKNKRADLMMDCGFVIFHLTLNQVWNFRASNFKKNNPSQRVQTDQYVLEIEEQPSTINDRFESIFNKENLSDVHFIVGTGKYRRKIPAHRLVLALGSPVFNSLFNDSPTSSSLEIEVPEIRPEIFLIFLKYLYCDYLEIKIETLMPLMDIAKKYQVPSLKNHCREFIKNLCLPENAFFWLMNVRDYDDHELTEFILKLICSNAAEAFKNDDFTDISHDILCELLKRDDLKMDEVDIFKLALRWAKAECIRQNLPAEPENQRQVLGAALFLIRFPLMRIKDFANIPAQSGILHDSEMITLFLYMTAVNKPPIAFSDVPREESNEEDCWKILAWS</sequence>